<evidence type="ECO:0000256" key="1">
    <source>
        <dbReference type="ARBA" id="ARBA00002151"/>
    </source>
</evidence>
<comment type="pathway">
    <text evidence="3 9">Cofactor biosynthesis; riboflavin biosynthesis; 5-amino-6-(D-ribitylamino)uracil from GTP: step 3/4.</text>
</comment>
<keyword evidence="9" id="KW-0686">Riboflavin biosynthesis</keyword>
<feature type="binding site" evidence="11">
    <location>
        <position position="206"/>
    </location>
    <ligand>
        <name>substrate</name>
    </ligand>
</feature>
<evidence type="ECO:0000313" key="14">
    <source>
        <dbReference type="EMBL" id="CCO22538.1"/>
    </source>
</evidence>
<dbReference type="PATRIC" id="fig|1121451.3.peg.519"/>
<evidence type="ECO:0000256" key="2">
    <source>
        <dbReference type="ARBA" id="ARBA00004882"/>
    </source>
</evidence>
<dbReference type="SUPFAM" id="SSF53597">
    <property type="entry name" value="Dihydrofolate reductase-like"/>
    <property type="match status" value="1"/>
</dbReference>
<feature type="binding site" evidence="11">
    <location>
        <begin position="311"/>
        <end position="317"/>
    </location>
    <ligand>
        <name>NADP(+)</name>
        <dbReference type="ChEBI" id="CHEBI:58349"/>
    </ligand>
</feature>
<evidence type="ECO:0000256" key="12">
    <source>
        <dbReference type="PIRSR" id="PIRSR006769-3"/>
    </source>
</evidence>
<evidence type="ECO:0000256" key="6">
    <source>
        <dbReference type="ARBA" id="ARBA00022857"/>
    </source>
</evidence>
<dbReference type="GO" id="GO:0008835">
    <property type="term" value="F:diaminohydroxyphosphoribosylaminopyrimidine deaminase activity"/>
    <property type="evidence" value="ECO:0007669"/>
    <property type="project" value="UniProtKB-EC"/>
</dbReference>
<dbReference type="PANTHER" id="PTHR38011:SF7">
    <property type="entry name" value="2,5-DIAMINO-6-RIBOSYLAMINO-4(3H)-PYRIMIDINONE 5'-PHOSPHATE REDUCTASE"/>
    <property type="match status" value="1"/>
</dbReference>
<dbReference type="RefSeq" id="WP_015335148.1">
    <property type="nucleotide sequence ID" value="NC_020055.1"/>
</dbReference>
<dbReference type="CDD" id="cd01284">
    <property type="entry name" value="Riboflavin_deaminase-reductase"/>
    <property type="match status" value="1"/>
</dbReference>
<protein>
    <recommendedName>
        <fullName evidence="9">Riboflavin biosynthesis protein RibD</fullName>
    </recommendedName>
    <domain>
        <recommendedName>
            <fullName evidence="9">Diaminohydroxyphosphoribosylaminopyrimidine deaminase</fullName>
            <shortName evidence="9">DRAP deaminase</shortName>
            <ecNumber evidence="9">3.5.4.26</ecNumber>
        </recommendedName>
        <alternativeName>
            <fullName evidence="9">Riboflavin-specific deaminase</fullName>
        </alternativeName>
    </domain>
    <domain>
        <recommendedName>
            <fullName evidence="9">5-amino-6-(5-phosphoribosylamino)uracil reductase</fullName>
            <ecNumber evidence="9">1.1.1.193</ecNumber>
        </recommendedName>
        <alternativeName>
            <fullName evidence="9">HTP reductase</fullName>
        </alternativeName>
    </domain>
</protein>
<comment type="similarity">
    <text evidence="4 9">In the N-terminal section; belongs to the cytidine and deoxycytidylate deaminase family.</text>
</comment>
<name>L0R745_9BACT</name>
<feature type="domain" description="CMP/dCMP-type deaminase" evidence="13">
    <location>
        <begin position="9"/>
        <end position="122"/>
    </location>
</feature>
<comment type="catalytic activity">
    <reaction evidence="9">
        <text>2,5-diamino-6-hydroxy-4-(5-phosphoribosylamino)-pyrimidine + H2O + H(+) = 5-amino-6-(5-phospho-D-ribosylamino)uracil + NH4(+)</text>
        <dbReference type="Rhea" id="RHEA:21868"/>
        <dbReference type="ChEBI" id="CHEBI:15377"/>
        <dbReference type="ChEBI" id="CHEBI:15378"/>
        <dbReference type="ChEBI" id="CHEBI:28938"/>
        <dbReference type="ChEBI" id="CHEBI:58453"/>
        <dbReference type="ChEBI" id="CHEBI:58614"/>
        <dbReference type="EC" id="3.5.4.26"/>
    </reaction>
</comment>
<dbReference type="GO" id="GO:0009231">
    <property type="term" value="P:riboflavin biosynthetic process"/>
    <property type="evidence" value="ECO:0007669"/>
    <property type="project" value="UniProtKB-UniPathway"/>
</dbReference>
<comment type="cofactor">
    <cofactor evidence="9 12">
        <name>Zn(2+)</name>
        <dbReference type="ChEBI" id="CHEBI:29105"/>
    </cofactor>
    <text evidence="9 12">Binds 1 zinc ion.</text>
</comment>
<dbReference type="Pfam" id="PF01872">
    <property type="entry name" value="RibD_C"/>
    <property type="match status" value="1"/>
</dbReference>
<feature type="binding site" evidence="12">
    <location>
        <position position="58"/>
    </location>
    <ligand>
        <name>Zn(2+)</name>
        <dbReference type="ChEBI" id="CHEBI:29105"/>
        <note>catalytic</note>
    </ligand>
</feature>
<dbReference type="EC" id="1.1.1.193" evidence="9"/>
<dbReference type="GO" id="GO:0046872">
    <property type="term" value="F:metal ion binding"/>
    <property type="evidence" value="ECO:0007669"/>
    <property type="project" value="UniProtKB-KW"/>
</dbReference>
<dbReference type="Gene3D" id="3.40.140.10">
    <property type="entry name" value="Cytidine Deaminase, domain 2"/>
    <property type="match status" value="1"/>
</dbReference>
<dbReference type="InterPro" id="IPR016193">
    <property type="entry name" value="Cytidine_deaminase-like"/>
</dbReference>
<evidence type="ECO:0000256" key="5">
    <source>
        <dbReference type="ARBA" id="ARBA00007417"/>
    </source>
</evidence>
<keyword evidence="9 12" id="KW-0862">Zinc</keyword>
<feature type="binding site" evidence="11">
    <location>
        <position position="214"/>
    </location>
    <ligand>
        <name>substrate</name>
    </ligand>
</feature>
<dbReference type="PANTHER" id="PTHR38011">
    <property type="entry name" value="DIHYDROFOLATE REDUCTASE FAMILY PROTEIN (AFU_ORTHOLOGUE AFUA_8G06820)"/>
    <property type="match status" value="1"/>
</dbReference>
<dbReference type="InterPro" id="IPR002734">
    <property type="entry name" value="RibDG_C"/>
</dbReference>
<dbReference type="EC" id="3.5.4.26" evidence="9"/>
<comment type="catalytic activity">
    <reaction evidence="9">
        <text>5-amino-6-(5-phospho-D-ribitylamino)uracil + NADP(+) = 5-amino-6-(5-phospho-D-ribosylamino)uracil + NADPH + H(+)</text>
        <dbReference type="Rhea" id="RHEA:17845"/>
        <dbReference type="ChEBI" id="CHEBI:15378"/>
        <dbReference type="ChEBI" id="CHEBI:57783"/>
        <dbReference type="ChEBI" id="CHEBI:58349"/>
        <dbReference type="ChEBI" id="CHEBI:58421"/>
        <dbReference type="ChEBI" id="CHEBI:58453"/>
        <dbReference type="EC" id="1.1.1.193"/>
    </reaction>
</comment>
<dbReference type="PROSITE" id="PS51747">
    <property type="entry name" value="CYT_DCMP_DEAMINASES_2"/>
    <property type="match status" value="1"/>
</dbReference>
<organism evidence="14 15">
    <name type="scientific">Maridesulfovibrio hydrothermalis AM13 = DSM 14728</name>
    <dbReference type="NCBI Taxonomy" id="1121451"/>
    <lineage>
        <taxon>Bacteria</taxon>
        <taxon>Pseudomonadati</taxon>
        <taxon>Thermodesulfobacteriota</taxon>
        <taxon>Desulfovibrionia</taxon>
        <taxon>Desulfovibrionales</taxon>
        <taxon>Desulfovibrionaceae</taxon>
        <taxon>Maridesulfovibrio</taxon>
    </lineage>
</organism>
<feature type="binding site" evidence="12">
    <location>
        <position position="86"/>
    </location>
    <ligand>
        <name>Zn(2+)</name>
        <dbReference type="ChEBI" id="CHEBI:29105"/>
        <note>catalytic</note>
    </ligand>
</feature>
<dbReference type="InterPro" id="IPR050765">
    <property type="entry name" value="Riboflavin_Biosynth_HTPR"/>
</dbReference>
<feature type="binding site" evidence="11">
    <location>
        <position position="164"/>
    </location>
    <ligand>
        <name>NADP(+)</name>
        <dbReference type="ChEBI" id="CHEBI:58349"/>
    </ligand>
</feature>
<evidence type="ECO:0000256" key="3">
    <source>
        <dbReference type="ARBA" id="ARBA00004910"/>
    </source>
</evidence>
<dbReference type="InterPro" id="IPR002125">
    <property type="entry name" value="CMP_dCMP_dom"/>
</dbReference>
<dbReference type="Pfam" id="PF00383">
    <property type="entry name" value="dCMP_cyt_deam_1"/>
    <property type="match status" value="1"/>
</dbReference>
<feature type="active site" description="Proton donor" evidence="10">
    <location>
        <position position="60"/>
    </location>
</feature>
<comment type="pathway">
    <text evidence="2 9">Cofactor biosynthesis; riboflavin biosynthesis; 5-amino-6-(D-ribitylamino)uracil from GTP: step 2/4.</text>
</comment>
<feature type="binding site" evidence="12">
    <location>
        <position position="95"/>
    </location>
    <ligand>
        <name>Zn(2+)</name>
        <dbReference type="ChEBI" id="CHEBI:29105"/>
        <note>catalytic</note>
    </ligand>
</feature>
<dbReference type="Proteomes" id="UP000010808">
    <property type="component" value="Chromosome"/>
</dbReference>
<dbReference type="EMBL" id="FO203522">
    <property type="protein sequence ID" value="CCO22538.1"/>
    <property type="molecule type" value="Genomic_DNA"/>
</dbReference>
<feature type="binding site" evidence="11">
    <location>
        <position position="217"/>
    </location>
    <ligand>
        <name>substrate</name>
    </ligand>
</feature>
<dbReference type="GO" id="GO:0008703">
    <property type="term" value="F:5-amino-6-(5-phosphoribosylamino)uracil reductase activity"/>
    <property type="evidence" value="ECO:0007669"/>
    <property type="project" value="UniProtKB-EC"/>
</dbReference>
<dbReference type="eggNOG" id="COG0117">
    <property type="taxonomic scope" value="Bacteria"/>
</dbReference>
<feature type="binding site" evidence="11">
    <location>
        <position position="309"/>
    </location>
    <ligand>
        <name>substrate</name>
    </ligand>
</feature>
<dbReference type="PIRSF" id="PIRSF006769">
    <property type="entry name" value="RibD"/>
    <property type="match status" value="1"/>
</dbReference>
<evidence type="ECO:0000313" key="15">
    <source>
        <dbReference type="Proteomes" id="UP000010808"/>
    </source>
</evidence>
<dbReference type="Gene3D" id="3.40.430.10">
    <property type="entry name" value="Dihydrofolate Reductase, subunit A"/>
    <property type="match status" value="1"/>
</dbReference>
<dbReference type="STRING" id="1121451.DESAM_20247"/>
<dbReference type="UniPathway" id="UPA00275">
    <property type="reaction ID" value="UER00401"/>
</dbReference>
<dbReference type="HOGENOM" id="CLU_036590_1_0_7"/>
<accession>L0R745</accession>
<proteinExistence type="inferred from homology"/>
<comment type="function">
    <text evidence="1 9">Converts 2,5-diamino-6-(ribosylamino)-4(3h)-pyrimidinone 5'-phosphate into 5-amino-6-(ribosylamino)-2,4(1h,3h)-pyrimidinedione 5'-phosphate.</text>
</comment>
<dbReference type="SUPFAM" id="SSF53927">
    <property type="entry name" value="Cytidine deaminase-like"/>
    <property type="match status" value="1"/>
</dbReference>
<evidence type="ECO:0000256" key="8">
    <source>
        <dbReference type="ARBA" id="ARBA00023268"/>
    </source>
</evidence>
<evidence type="ECO:0000256" key="9">
    <source>
        <dbReference type="PIRNR" id="PIRNR006769"/>
    </source>
</evidence>
<keyword evidence="15" id="KW-1185">Reference proteome</keyword>
<dbReference type="AlphaFoldDB" id="L0R745"/>
<sequence>MHFYPSNPSSDDKFMARAVELALRGRSRTAPNPSVGAVMVRDGLIVAEGYHRFCGGPHAERECIADAKSRSVDMTKCTMFVTLEPCNHFGKTPPCTEGIIEAGIPHIVVGTRDPNPKAAGGLEYLESKGVKVESGILEEQCKDLISDFLCWQFSDRAYSILKLACTIDGKIAGTTGAQEAVSCPESFTDVQHLRSIVGAVIIGGNTLREDNPTLNCRLDPLPVGFSQPKAVVVTNRLPENFEAYTLTTARAADTIFWTSEEQGATETARALKNKGIKIITLPRNEKRLILESGFKHLRKKYGILRTLCEGGGKLACSLAQQNLVDEFVMYQAPRILGNVRGRANFAGSDRELISDAMNMRVSRVHQSGRDLKIVFKPEGQ</sequence>
<reference evidence="14 15" key="1">
    <citation type="submission" date="2012-10" db="EMBL/GenBank/DDBJ databases">
        <authorList>
            <person name="Genoscope - CEA"/>
        </authorList>
    </citation>
    <scope>NUCLEOTIDE SEQUENCE [LARGE SCALE GENOMIC DNA]</scope>
    <source>
        <strain evidence="15">AM13 / DSM 14728</strain>
    </source>
</reference>
<evidence type="ECO:0000256" key="7">
    <source>
        <dbReference type="ARBA" id="ARBA00023002"/>
    </source>
</evidence>
<keyword evidence="6 9" id="KW-0521">NADP</keyword>
<comment type="similarity">
    <text evidence="5 9">In the C-terminal section; belongs to the HTP reductase family.</text>
</comment>
<evidence type="ECO:0000256" key="4">
    <source>
        <dbReference type="ARBA" id="ARBA00005259"/>
    </source>
</evidence>
<dbReference type="NCBIfam" id="TIGR00326">
    <property type="entry name" value="eubact_ribD"/>
    <property type="match status" value="1"/>
</dbReference>
<dbReference type="KEGG" id="dhy:DESAM_20247"/>
<gene>
    <name evidence="14" type="ORF">DESAM_20247</name>
</gene>
<keyword evidence="8" id="KW-0511">Multifunctional enzyme</keyword>
<keyword evidence="9 12" id="KW-0479">Metal-binding</keyword>
<feature type="binding site" evidence="11">
    <location>
        <position position="210"/>
    </location>
    <ligand>
        <name>NADP(+)</name>
        <dbReference type="ChEBI" id="CHEBI:58349"/>
    </ligand>
</feature>
<keyword evidence="7 9" id="KW-0560">Oxidoreductase</keyword>
<dbReference type="InterPro" id="IPR024072">
    <property type="entry name" value="DHFR-like_dom_sf"/>
</dbReference>
<evidence type="ECO:0000256" key="11">
    <source>
        <dbReference type="PIRSR" id="PIRSR006769-2"/>
    </source>
</evidence>
<evidence type="ECO:0000256" key="10">
    <source>
        <dbReference type="PIRSR" id="PIRSR006769-1"/>
    </source>
</evidence>
<evidence type="ECO:0000259" key="13">
    <source>
        <dbReference type="PROSITE" id="PS51747"/>
    </source>
</evidence>
<keyword evidence="9" id="KW-0378">Hydrolase</keyword>
<dbReference type="InterPro" id="IPR004794">
    <property type="entry name" value="Eubact_RibD"/>
</dbReference>
<dbReference type="eggNOG" id="COG1985">
    <property type="taxonomic scope" value="Bacteria"/>
</dbReference>
<feature type="binding site" evidence="11">
    <location>
        <position position="194"/>
    </location>
    <ligand>
        <name>substrate</name>
    </ligand>
</feature>